<dbReference type="GO" id="GO:0046872">
    <property type="term" value="F:metal ion binding"/>
    <property type="evidence" value="ECO:0007669"/>
    <property type="project" value="UniProtKB-KW"/>
</dbReference>
<feature type="binding site" evidence="13">
    <location>
        <begin position="30"/>
        <end position="37"/>
    </location>
    <ligand>
        <name>GTP</name>
        <dbReference type="ChEBI" id="CHEBI:37565"/>
    </ligand>
</feature>
<dbReference type="AlphaFoldDB" id="A0A8J5XY02"/>
<keyword evidence="6 15" id="KW-0256">Endoplasmic reticulum</keyword>
<comment type="similarity">
    <text evidence="3 15">Belongs to the small GTPase superfamily. SAR1 family.</text>
</comment>
<proteinExistence type="inferred from homology"/>
<evidence type="ECO:0000256" key="2">
    <source>
        <dbReference type="ARBA" id="ARBA00004555"/>
    </source>
</evidence>
<evidence type="ECO:0000256" key="5">
    <source>
        <dbReference type="ARBA" id="ARBA00022741"/>
    </source>
</evidence>
<keyword evidence="16" id="KW-0732">Signal</keyword>
<evidence type="ECO:0000256" key="15">
    <source>
        <dbReference type="RuleBase" id="RU003926"/>
    </source>
</evidence>
<feature type="binding site" evidence="14">
    <location>
        <position position="37"/>
    </location>
    <ligand>
        <name>Mg(2+)</name>
        <dbReference type="ChEBI" id="CHEBI:18420"/>
    </ligand>
</feature>
<protein>
    <submittedName>
        <fullName evidence="17">Uncharacterized protein</fullName>
    </submittedName>
</protein>
<dbReference type="PROSITE" id="PS51422">
    <property type="entry name" value="SAR1"/>
    <property type="match status" value="1"/>
</dbReference>
<dbReference type="NCBIfam" id="TIGR00231">
    <property type="entry name" value="small_GTP"/>
    <property type="match status" value="1"/>
</dbReference>
<comment type="caution">
    <text evidence="17">The sequence shown here is derived from an EMBL/GenBank/DDBJ whole genome shotgun (WGS) entry which is preliminary data.</text>
</comment>
<feature type="binding site" evidence="12">
    <location>
        <position position="135"/>
    </location>
    <ligand>
        <name>GTP</name>
        <dbReference type="ChEBI" id="CHEBI:37565"/>
    </ligand>
</feature>
<gene>
    <name evidence="17" type="ORF">KFE25_009253</name>
</gene>
<feature type="signal peptide" evidence="16">
    <location>
        <begin position="1"/>
        <end position="15"/>
    </location>
</feature>
<evidence type="ECO:0000256" key="16">
    <source>
        <dbReference type="SAM" id="SignalP"/>
    </source>
</evidence>
<accession>A0A8J5XY02</accession>
<feature type="binding site" evidence="12">
    <location>
        <position position="176"/>
    </location>
    <ligand>
        <name>GTP</name>
        <dbReference type="ChEBI" id="CHEBI:37565"/>
    </ligand>
</feature>
<dbReference type="Gene3D" id="3.40.50.300">
    <property type="entry name" value="P-loop containing nucleotide triphosphate hydrolases"/>
    <property type="match status" value="1"/>
</dbReference>
<dbReference type="SMART" id="SM00177">
    <property type="entry name" value="ARF"/>
    <property type="match status" value="1"/>
</dbReference>
<feature type="binding site" evidence="12">
    <location>
        <position position="33"/>
    </location>
    <ligand>
        <name>GTP</name>
        <dbReference type="ChEBI" id="CHEBI:37565"/>
    </ligand>
</feature>
<keyword evidence="4 15" id="KW-0813">Transport</keyword>
<feature type="binding site" evidence="13">
    <location>
        <position position="76"/>
    </location>
    <ligand>
        <name>GTP</name>
        <dbReference type="ChEBI" id="CHEBI:37565"/>
    </ligand>
</feature>
<evidence type="ECO:0000256" key="9">
    <source>
        <dbReference type="ARBA" id="ARBA00023034"/>
    </source>
</evidence>
<evidence type="ECO:0000256" key="12">
    <source>
        <dbReference type="PIRSR" id="PIRSR606687-2"/>
    </source>
</evidence>
<dbReference type="InterPro" id="IPR005225">
    <property type="entry name" value="Small_GTP-bd"/>
</dbReference>
<dbReference type="OMA" id="HWELSEM"/>
<dbReference type="GO" id="GO:0005794">
    <property type="term" value="C:Golgi apparatus"/>
    <property type="evidence" value="ECO:0007669"/>
    <property type="project" value="UniProtKB-SubCell"/>
</dbReference>
<dbReference type="InterPro" id="IPR006687">
    <property type="entry name" value="Small_GTPase_SAR1"/>
</dbReference>
<evidence type="ECO:0000256" key="8">
    <source>
        <dbReference type="ARBA" id="ARBA00022927"/>
    </source>
</evidence>
<evidence type="ECO:0000256" key="11">
    <source>
        <dbReference type="PIRSR" id="PIRSR606687-1"/>
    </source>
</evidence>
<evidence type="ECO:0000256" key="14">
    <source>
        <dbReference type="PIRSR" id="PIRSR606689-2"/>
    </source>
</evidence>
<comment type="subcellular location">
    <subcellularLocation>
        <location evidence="1">Endoplasmic reticulum</location>
    </subcellularLocation>
    <subcellularLocation>
        <location evidence="2">Golgi apparatus</location>
    </subcellularLocation>
</comment>
<dbReference type="GO" id="GO:0005783">
    <property type="term" value="C:endoplasmic reticulum"/>
    <property type="evidence" value="ECO:0007669"/>
    <property type="project" value="UniProtKB-SubCell"/>
</dbReference>
<keyword evidence="8 15" id="KW-0653">Protein transport</keyword>
<dbReference type="Pfam" id="PF00025">
    <property type="entry name" value="Arf"/>
    <property type="match status" value="1"/>
</dbReference>
<dbReference type="GO" id="GO:0006886">
    <property type="term" value="P:intracellular protein transport"/>
    <property type="evidence" value="ECO:0007669"/>
    <property type="project" value="InterPro"/>
</dbReference>
<evidence type="ECO:0000313" key="17">
    <source>
        <dbReference type="EMBL" id="KAG8470832.1"/>
    </source>
</evidence>
<dbReference type="SUPFAM" id="SSF52540">
    <property type="entry name" value="P-loop containing nucleoside triphosphate hydrolases"/>
    <property type="match status" value="1"/>
</dbReference>
<feature type="binding site" evidence="12">
    <location>
        <position position="133"/>
    </location>
    <ligand>
        <name>GTP</name>
        <dbReference type="ChEBI" id="CHEBI:37565"/>
    </ligand>
</feature>
<dbReference type="GO" id="GO:0016192">
    <property type="term" value="P:vesicle-mediated transport"/>
    <property type="evidence" value="ECO:0007669"/>
    <property type="project" value="UniProtKB-KW"/>
</dbReference>
<feature type="binding site" evidence="12">
    <location>
        <position position="132"/>
    </location>
    <ligand>
        <name>GTP</name>
        <dbReference type="ChEBI" id="CHEBI:37565"/>
    </ligand>
</feature>
<evidence type="ECO:0000256" key="13">
    <source>
        <dbReference type="PIRSR" id="PIRSR606689-1"/>
    </source>
</evidence>
<evidence type="ECO:0000256" key="7">
    <source>
        <dbReference type="ARBA" id="ARBA00022892"/>
    </source>
</evidence>
<feature type="binding site" evidence="13">
    <location>
        <begin position="132"/>
        <end position="135"/>
    </location>
    <ligand>
        <name>GTP</name>
        <dbReference type="ChEBI" id="CHEBI:37565"/>
    </ligand>
</feature>
<feature type="binding site" evidence="11">
    <location>
        <position position="32"/>
    </location>
    <ligand>
        <name>Mg(2+)</name>
        <dbReference type="ChEBI" id="CHEBI:18420"/>
    </ligand>
</feature>
<dbReference type="InterPro" id="IPR027417">
    <property type="entry name" value="P-loop_NTPase"/>
</dbReference>
<feature type="binding site" evidence="12">
    <location>
        <position position="38"/>
    </location>
    <ligand>
        <name>GTP</name>
        <dbReference type="ChEBI" id="CHEBI:37565"/>
    </ligand>
</feature>
<keyword evidence="18" id="KW-1185">Reference proteome</keyword>
<dbReference type="GO" id="GO:0005525">
    <property type="term" value="F:GTP binding"/>
    <property type="evidence" value="ECO:0007669"/>
    <property type="project" value="UniProtKB-KW"/>
</dbReference>
<keyword evidence="5 12" id="KW-0547">Nucleotide-binding</keyword>
<evidence type="ECO:0000313" key="18">
    <source>
        <dbReference type="Proteomes" id="UP000751190"/>
    </source>
</evidence>
<feature type="binding site" evidence="12">
    <location>
        <position position="35"/>
    </location>
    <ligand>
        <name>GTP</name>
        <dbReference type="ChEBI" id="CHEBI:37565"/>
    </ligand>
</feature>
<keyword evidence="7 15" id="KW-0931">ER-Golgi transport</keyword>
<keyword evidence="11" id="KW-0479">Metal-binding</keyword>
<feature type="chain" id="PRO_5035276057" evidence="16">
    <location>
        <begin position="16"/>
        <end position="192"/>
    </location>
</feature>
<keyword evidence="11" id="KW-0460">Magnesium</keyword>
<dbReference type="SMART" id="SM00178">
    <property type="entry name" value="SAR"/>
    <property type="match status" value="1"/>
</dbReference>
<name>A0A8J5XY02_DIALT</name>
<evidence type="ECO:0000256" key="6">
    <source>
        <dbReference type="ARBA" id="ARBA00022824"/>
    </source>
</evidence>
<dbReference type="EMBL" id="JAGTXO010000001">
    <property type="protein sequence ID" value="KAG8470832.1"/>
    <property type="molecule type" value="Genomic_DNA"/>
</dbReference>
<dbReference type="OrthoDB" id="2011769at2759"/>
<feature type="binding site" evidence="12">
    <location>
        <position position="36"/>
    </location>
    <ligand>
        <name>GTP</name>
        <dbReference type="ChEBI" id="CHEBI:37565"/>
    </ligand>
</feature>
<keyword evidence="9 15" id="KW-0333">Golgi apparatus</keyword>
<dbReference type="PANTHER" id="PTHR45684">
    <property type="entry name" value="RE74312P"/>
    <property type="match status" value="1"/>
</dbReference>
<evidence type="ECO:0000256" key="1">
    <source>
        <dbReference type="ARBA" id="ARBA00004240"/>
    </source>
</evidence>
<evidence type="ECO:0000256" key="10">
    <source>
        <dbReference type="ARBA" id="ARBA00023134"/>
    </source>
</evidence>
<dbReference type="InterPro" id="IPR006689">
    <property type="entry name" value="Small_GTPase_ARF/SAR"/>
</dbReference>
<dbReference type="Proteomes" id="UP000751190">
    <property type="component" value="Unassembled WGS sequence"/>
</dbReference>
<dbReference type="GO" id="GO:0003924">
    <property type="term" value="F:GTPase activity"/>
    <property type="evidence" value="ECO:0007669"/>
    <property type="project" value="InterPro"/>
</dbReference>
<organism evidence="17 18">
    <name type="scientific">Diacronema lutheri</name>
    <name type="common">Unicellular marine alga</name>
    <name type="synonym">Monochrysis lutheri</name>
    <dbReference type="NCBI Taxonomy" id="2081491"/>
    <lineage>
        <taxon>Eukaryota</taxon>
        <taxon>Haptista</taxon>
        <taxon>Haptophyta</taxon>
        <taxon>Pavlovophyceae</taxon>
        <taxon>Pavlovales</taxon>
        <taxon>Pavlovaceae</taxon>
        <taxon>Diacronema</taxon>
    </lineage>
</organism>
<dbReference type="PROSITE" id="PS51417">
    <property type="entry name" value="ARF"/>
    <property type="match status" value="1"/>
</dbReference>
<dbReference type="PRINTS" id="PR00328">
    <property type="entry name" value="SAR1GTPBP"/>
</dbReference>
<evidence type="ECO:0000256" key="3">
    <source>
        <dbReference type="ARBA" id="ARBA00007507"/>
    </source>
</evidence>
<keyword evidence="10 13" id="KW-0342">GTP-binding</keyword>
<sequence>MLFALLANALRAVLALFGLHTEQRTLIIVGLDNAGKSTLLYKLRDGQVRSFVPTQRPVMEEVVVGNVTLKAWDLGGHEAVRTLWTQYELAADAIVFMIDAADRARLKEARSELERTVSLTADAGVPILILANKQDRQAAMRSAELEKLLDLANITCAESPLEGASPRVRLFEASLVSGTGFMEGLTWLVSQK</sequence>
<evidence type="ECO:0000256" key="4">
    <source>
        <dbReference type="ARBA" id="ARBA00022448"/>
    </source>
</evidence>
<feature type="binding site" evidence="14">
    <location>
        <position position="54"/>
    </location>
    <ligand>
        <name>Mg(2+)</name>
        <dbReference type="ChEBI" id="CHEBI:18420"/>
    </ligand>
</feature>
<reference evidence="17" key="1">
    <citation type="submission" date="2021-05" db="EMBL/GenBank/DDBJ databases">
        <title>The genome of the haptophyte Pavlova lutheri (Diacronema luteri, Pavlovales) - a model for lipid biosynthesis in eukaryotic algae.</title>
        <authorList>
            <person name="Hulatt C.J."/>
            <person name="Posewitz M.C."/>
        </authorList>
    </citation>
    <scope>NUCLEOTIDE SEQUENCE</scope>
    <source>
        <strain evidence="17">NIVA-4/92</strain>
    </source>
</reference>